<proteinExistence type="predicted"/>
<comment type="caution">
    <text evidence="1">The sequence shown here is derived from an EMBL/GenBank/DDBJ whole genome shotgun (WGS) entry which is preliminary data.</text>
</comment>
<accession>A0A645ECI8</accession>
<reference evidence="1" key="1">
    <citation type="submission" date="2019-08" db="EMBL/GenBank/DDBJ databases">
        <authorList>
            <person name="Kucharzyk K."/>
            <person name="Murdoch R.W."/>
            <person name="Higgins S."/>
            <person name="Loffler F."/>
        </authorList>
    </citation>
    <scope>NUCLEOTIDE SEQUENCE</scope>
</reference>
<dbReference type="AlphaFoldDB" id="A0A645ECI8"/>
<evidence type="ECO:0000313" key="1">
    <source>
        <dbReference type="EMBL" id="MPM99754.1"/>
    </source>
</evidence>
<dbReference type="EMBL" id="VSSQ01045835">
    <property type="protein sequence ID" value="MPM99754.1"/>
    <property type="molecule type" value="Genomic_DNA"/>
</dbReference>
<organism evidence="1">
    <name type="scientific">bioreactor metagenome</name>
    <dbReference type="NCBI Taxonomy" id="1076179"/>
    <lineage>
        <taxon>unclassified sequences</taxon>
        <taxon>metagenomes</taxon>
        <taxon>ecological metagenomes</taxon>
    </lineage>
</organism>
<sequence length="198" mass="22109">MYNLIQILRISQPATLINVVTNGTGNEVILISIRTIDQEFGHSITCRSVFDVLAQAPPTVVIHLFEILLRTFKQRNILFHPSRCFGVRNSLSDVFIFHVIEVISIMTESSVLQESSGCIYIGRRGFEVGHTESTQSILRAGIGQVVSLIGRCFRCRKLSQLTRTESNSLNSSNGSIEHTCTRLLSVNKHLNASVSHRQ</sequence>
<gene>
    <name evidence="1" type="ORF">SDC9_146948</name>
</gene>
<name>A0A645ECI8_9ZZZZ</name>
<protein>
    <submittedName>
        <fullName evidence="1">Uncharacterized protein</fullName>
    </submittedName>
</protein>